<evidence type="ECO:0000259" key="7">
    <source>
        <dbReference type="Pfam" id="PF05036"/>
    </source>
</evidence>
<dbReference type="EC" id="4.2.2.-" evidence="4"/>
<dbReference type="InterPro" id="IPR036680">
    <property type="entry name" value="SPOR-like_sf"/>
</dbReference>
<dbReference type="Pfam" id="PF05036">
    <property type="entry name" value="SPOR"/>
    <property type="match status" value="1"/>
</dbReference>
<comment type="caution">
    <text evidence="8">The sequence shown here is derived from an EMBL/GenBank/DDBJ whole genome shotgun (WGS) entry which is preliminary data.</text>
</comment>
<dbReference type="CDD" id="cd22268">
    <property type="entry name" value="DPBB_RlpA-like"/>
    <property type="match status" value="1"/>
</dbReference>
<dbReference type="EMBL" id="BMZB01000003">
    <property type="protein sequence ID" value="GGZ37878.1"/>
    <property type="molecule type" value="Genomic_DNA"/>
</dbReference>
<dbReference type="PANTHER" id="PTHR34183">
    <property type="entry name" value="ENDOLYTIC PEPTIDOGLYCAN TRANSGLYCOSYLASE RLPA"/>
    <property type="match status" value="1"/>
</dbReference>
<sequence>MTIYSDMGKVRRSEWLKSGARHLLWVLAIICFALMSACAGPKYKINSYPPVAGNGTYHSGTLKPYKIRGQTYRPSIPNKGDSWVGTASWYGAESPNPTTANGEYFNPNAVSAAHKTLPLPSIVEVKNLDNGKILVLRVNDRGPFIDGRLIDLSKGAARELGVLGTGTAKVRVTFLGPAVQGQQSASIAANDGRYRVLLGSFAVKENADRARDRLSDISIERKGELYVVSMGPYDGPDKAERARQKALSEGFFDAVLRRE</sequence>
<keyword evidence="9" id="KW-1185">Reference proteome</keyword>
<evidence type="ECO:0000259" key="6">
    <source>
        <dbReference type="Pfam" id="PF03330"/>
    </source>
</evidence>
<dbReference type="Gene3D" id="2.40.40.10">
    <property type="entry name" value="RlpA-like domain"/>
    <property type="match status" value="1"/>
</dbReference>
<dbReference type="PANTHER" id="PTHR34183:SF1">
    <property type="entry name" value="ENDOLYTIC PEPTIDOGLYCAN TRANSGLYCOSYLASE RLPA"/>
    <property type="match status" value="1"/>
</dbReference>
<dbReference type="Pfam" id="PF03330">
    <property type="entry name" value="DPBB_1"/>
    <property type="match status" value="1"/>
</dbReference>
<dbReference type="AlphaFoldDB" id="A0A918UWG0"/>
<dbReference type="InterPro" id="IPR034718">
    <property type="entry name" value="RlpA"/>
</dbReference>
<dbReference type="InterPro" id="IPR009009">
    <property type="entry name" value="RlpA-like_DPBB"/>
</dbReference>
<dbReference type="GO" id="GO:0000270">
    <property type="term" value="P:peptidoglycan metabolic process"/>
    <property type="evidence" value="ECO:0007669"/>
    <property type="project" value="UniProtKB-UniRule"/>
</dbReference>
<reference evidence="8" key="2">
    <citation type="submission" date="2020-09" db="EMBL/GenBank/DDBJ databases">
        <authorList>
            <person name="Sun Q."/>
            <person name="Kim S."/>
        </authorList>
    </citation>
    <scope>NUCLEOTIDE SEQUENCE</scope>
    <source>
        <strain evidence="8">KCTC 32296</strain>
    </source>
</reference>
<dbReference type="HAMAP" id="MF_02071">
    <property type="entry name" value="RlpA"/>
    <property type="match status" value="1"/>
</dbReference>
<dbReference type="Gene3D" id="3.30.70.1070">
    <property type="entry name" value="Sporulation related repeat"/>
    <property type="match status" value="1"/>
</dbReference>
<evidence type="ECO:0000256" key="1">
    <source>
        <dbReference type="ARBA" id="ARBA00022729"/>
    </source>
</evidence>
<evidence type="ECO:0000313" key="9">
    <source>
        <dbReference type="Proteomes" id="UP000662572"/>
    </source>
</evidence>
<evidence type="ECO:0000256" key="5">
    <source>
        <dbReference type="RuleBase" id="RU003495"/>
    </source>
</evidence>
<gene>
    <name evidence="4" type="primary">rlpA</name>
    <name evidence="8" type="ORF">GCM10011273_25460</name>
</gene>
<dbReference type="InterPro" id="IPR007730">
    <property type="entry name" value="SPOR-like_dom"/>
</dbReference>
<dbReference type="InterPro" id="IPR036908">
    <property type="entry name" value="RlpA-like_sf"/>
</dbReference>
<dbReference type="GO" id="GO:0008932">
    <property type="term" value="F:lytic endotransglycosylase activity"/>
    <property type="evidence" value="ECO:0007669"/>
    <property type="project" value="UniProtKB-UniRule"/>
</dbReference>
<feature type="domain" description="SPOR" evidence="7">
    <location>
        <begin position="191"/>
        <end position="257"/>
    </location>
</feature>
<dbReference type="Proteomes" id="UP000662572">
    <property type="component" value="Unassembled WGS sequence"/>
</dbReference>
<accession>A0A918UWG0</accession>
<comment type="function">
    <text evidence="4">Lytic transglycosylase with a strong preference for naked glycan strands that lack stem peptides.</text>
</comment>
<dbReference type="GO" id="GO:0042834">
    <property type="term" value="F:peptidoglycan binding"/>
    <property type="evidence" value="ECO:0007669"/>
    <property type="project" value="InterPro"/>
</dbReference>
<evidence type="ECO:0000256" key="2">
    <source>
        <dbReference type="ARBA" id="ARBA00023239"/>
    </source>
</evidence>
<dbReference type="InterPro" id="IPR012997">
    <property type="entry name" value="RplA"/>
</dbReference>
<keyword evidence="3 4" id="KW-0961">Cell wall biogenesis/degradation</keyword>
<dbReference type="SUPFAM" id="SSF50685">
    <property type="entry name" value="Barwin-like endoglucanases"/>
    <property type="match status" value="1"/>
</dbReference>
<evidence type="ECO:0000313" key="8">
    <source>
        <dbReference type="EMBL" id="GGZ37878.1"/>
    </source>
</evidence>
<dbReference type="GO" id="GO:0009279">
    <property type="term" value="C:cell outer membrane"/>
    <property type="evidence" value="ECO:0007669"/>
    <property type="project" value="TreeGrafter"/>
</dbReference>
<dbReference type="GO" id="GO:0071555">
    <property type="term" value="P:cell wall organization"/>
    <property type="evidence" value="ECO:0007669"/>
    <property type="project" value="UniProtKB-KW"/>
</dbReference>
<proteinExistence type="inferred from homology"/>
<keyword evidence="2 4" id="KW-0456">Lyase</keyword>
<organism evidence="8 9">
    <name type="scientific">Asticcacaulis endophyticus</name>
    <dbReference type="NCBI Taxonomy" id="1395890"/>
    <lineage>
        <taxon>Bacteria</taxon>
        <taxon>Pseudomonadati</taxon>
        <taxon>Pseudomonadota</taxon>
        <taxon>Alphaproteobacteria</taxon>
        <taxon>Caulobacterales</taxon>
        <taxon>Caulobacteraceae</taxon>
        <taxon>Asticcacaulis</taxon>
    </lineage>
</organism>
<comment type="similarity">
    <text evidence="4 5">Belongs to the RlpA family.</text>
</comment>
<reference evidence="8" key="1">
    <citation type="journal article" date="2014" name="Int. J. Syst. Evol. Microbiol.">
        <title>Complete genome sequence of Corynebacterium casei LMG S-19264T (=DSM 44701T), isolated from a smear-ripened cheese.</title>
        <authorList>
            <consortium name="US DOE Joint Genome Institute (JGI-PGF)"/>
            <person name="Walter F."/>
            <person name="Albersmeier A."/>
            <person name="Kalinowski J."/>
            <person name="Ruckert C."/>
        </authorList>
    </citation>
    <scope>NUCLEOTIDE SEQUENCE</scope>
    <source>
        <strain evidence="8">KCTC 32296</strain>
    </source>
</reference>
<evidence type="ECO:0000256" key="4">
    <source>
        <dbReference type="HAMAP-Rule" id="MF_02071"/>
    </source>
</evidence>
<protein>
    <recommendedName>
        <fullName evidence="4">Endolytic peptidoglycan transglycosylase RlpA</fullName>
        <ecNumber evidence="4">4.2.2.-</ecNumber>
    </recommendedName>
</protein>
<dbReference type="SUPFAM" id="SSF110997">
    <property type="entry name" value="Sporulation related repeat"/>
    <property type="match status" value="1"/>
</dbReference>
<dbReference type="RefSeq" id="WP_189487165.1">
    <property type="nucleotide sequence ID" value="NZ_BMZB01000003.1"/>
</dbReference>
<feature type="domain" description="RlpA-like protein double-psi beta-barrel" evidence="6">
    <location>
        <begin position="85"/>
        <end position="172"/>
    </location>
</feature>
<name>A0A918UWG0_9CAUL</name>
<keyword evidence="1" id="KW-0732">Signal</keyword>
<evidence type="ECO:0000256" key="3">
    <source>
        <dbReference type="ARBA" id="ARBA00023316"/>
    </source>
</evidence>
<dbReference type="NCBIfam" id="TIGR00413">
    <property type="entry name" value="rlpA"/>
    <property type="match status" value="1"/>
</dbReference>